<keyword evidence="2" id="KW-0813">Transport</keyword>
<keyword evidence="6" id="KW-0598">Phosphotransferase system</keyword>
<dbReference type="PROSITE" id="PS51096">
    <property type="entry name" value="PTS_EIIA_TYPE_4"/>
    <property type="match status" value="1"/>
</dbReference>
<evidence type="ECO:0000256" key="7">
    <source>
        <dbReference type="ARBA" id="ARBA00022777"/>
    </source>
</evidence>
<dbReference type="InterPro" id="IPR004701">
    <property type="entry name" value="PTS_EIIA_man-typ"/>
</dbReference>
<evidence type="ECO:0000313" key="10">
    <source>
        <dbReference type="Proteomes" id="UP000664357"/>
    </source>
</evidence>
<dbReference type="InterPro" id="IPR033887">
    <property type="entry name" value="PTS_IIA_man"/>
</dbReference>
<dbReference type="Proteomes" id="UP000664357">
    <property type="component" value="Unassembled WGS sequence"/>
</dbReference>
<evidence type="ECO:0000259" key="8">
    <source>
        <dbReference type="PROSITE" id="PS51096"/>
    </source>
</evidence>
<proteinExistence type="predicted"/>
<evidence type="ECO:0000256" key="1">
    <source>
        <dbReference type="ARBA" id="ARBA00004496"/>
    </source>
</evidence>
<keyword evidence="3" id="KW-0963">Cytoplasm</keyword>
<comment type="caution">
    <text evidence="9">The sequence shown here is derived from an EMBL/GenBank/DDBJ whole genome shotgun (WGS) entry which is preliminary data.</text>
</comment>
<dbReference type="Pfam" id="PF03610">
    <property type="entry name" value="EIIA-man"/>
    <property type="match status" value="1"/>
</dbReference>
<evidence type="ECO:0000256" key="2">
    <source>
        <dbReference type="ARBA" id="ARBA00022448"/>
    </source>
</evidence>
<evidence type="ECO:0000256" key="6">
    <source>
        <dbReference type="ARBA" id="ARBA00022683"/>
    </source>
</evidence>
<comment type="subcellular location">
    <subcellularLocation>
        <location evidence="1">Cytoplasm</location>
    </subcellularLocation>
</comment>
<reference evidence="9 10" key="1">
    <citation type="submission" date="2021-03" db="EMBL/GenBank/DDBJ databases">
        <authorList>
            <person name="Gilmore M.S."/>
            <person name="Schwartzman J."/>
            <person name="Van Tyne D."/>
            <person name="Martin M."/>
            <person name="Earl A.M."/>
            <person name="Manson A.L."/>
            <person name="Straub T."/>
            <person name="Salamzade R."/>
            <person name="Saavedra J."/>
            <person name="Lebreton F."/>
            <person name="Prichula J."/>
            <person name="Schaufler K."/>
            <person name="Gaca A."/>
            <person name="Sgardioli B."/>
            <person name="Wagenaar J."/>
            <person name="Strong T."/>
        </authorList>
    </citation>
    <scope>NUCLEOTIDE SEQUENCE [LARGE SCALE GENOMIC DNA]</scope>
    <source>
        <strain evidence="9 10">665A</strain>
    </source>
</reference>
<keyword evidence="7" id="KW-0418">Kinase</keyword>
<dbReference type="EMBL" id="JAFREL020000003">
    <property type="protein sequence ID" value="MEO1771674.1"/>
    <property type="molecule type" value="Genomic_DNA"/>
</dbReference>
<name>A0ABV0ESQ6_9ENTE</name>
<dbReference type="InterPro" id="IPR036662">
    <property type="entry name" value="PTS_EIIA_man-typ_sf"/>
</dbReference>
<dbReference type="RefSeq" id="WP_207704694.1">
    <property type="nucleotide sequence ID" value="NZ_JAFREL020000003.1"/>
</dbReference>
<organism evidence="9 10">
    <name type="scientific">Candidatus Enterococcus ferrettii</name>
    <dbReference type="NCBI Taxonomy" id="2815324"/>
    <lineage>
        <taxon>Bacteria</taxon>
        <taxon>Bacillati</taxon>
        <taxon>Bacillota</taxon>
        <taxon>Bacilli</taxon>
        <taxon>Lactobacillales</taxon>
        <taxon>Enterococcaceae</taxon>
        <taxon>Enterococcus</taxon>
    </lineage>
</organism>
<protein>
    <submittedName>
        <fullName evidence="9">PTS system, mannose-specific IIA component</fullName>
    </submittedName>
</protein>
<dbReference type="PANTHER" id="PTHR33799">
    <property type="entry name" value="PTS PERMEASE-RELATED-RELATED"/>
    <property type="match status" value="1"/>
</dbReference>
<dbReference type="PANTHER" id="PTHR33799:SF1">
    <property type="entry name" value="PTS SYSTEM MANNOSE-SPECIFIC EIIAB COMPONENT-RELATED"/>
    <property type="match status" value="1"/>
</dbReference>
<keyword evidence="4" id="KW-0762">Sugar transport</keyword>
<keyword evidence="5" id="KW-0808">Transferase</keyword>
<gene>
    <name evidence="9" type="ORF">JZO67_003655</name>
</gene>
<evidence type="ECO:0000256" key="5">
    <source>
        <dbReference type="ARBA" id="ARBA00022679"/>
    </source>
</evidence>
<evidence type="ECO:0000256" key="4">
    <source>
        <dbReference type="ARBA" id="ARBA00022597"/>
    </source>
</evidence>
<evidence type="ECO:0000256" key="3">
    <source>
        <dbReference type="ARBA" id="ARBA00022490"/>
    </source>
</evidence>
<dbReference type="InterPro" id="IPR051471">
    <property type="entry name" value="Bacterial_PTS_sugar_comp"/>
</dbReference>
<dbReference type="SUPFAM" id="SSF53062">
    <property type="entry name" value="PTS system fructose IIA component-like"/>
    <property type="match status" value="1"/>
</dbReference>
<dbReference type="Gene3D" id="3.40.50.510">
    <property type="entry name" value="Phosphotransferase system, mannose-type IIA component"/>
    <property type="match status" value="1"/>
</dbReference>
<evidence type="ECO:0000313" key="9">
    <source>
        <dbReference type="EMBL" id="MEO1771674.1"/>
    </source>
</evidence>
<reference evidence="9 10" key="2">
    <citation type="submission" date="2024-02" db="EMBL/GenBank/DDBJ databases">
        <title>The Genome Sequence of Enterococcus sp. DIV0159.</title>
        <authorList>
            <person name="Earl A."/>
            <person name="Manson A."/>
            <person name="Gilmore M."/>
            <person name="Sanders J."/>
            <person name="Shea T."/>
            <person name="Howe W."/>
            <person name="Livny J."/>
            <person name="Cuomo C."/>
            <person name="Neafsey D."/>
            <person name="Birren B."/>
        </authorList>
    </citation>
    <scope>NUCLEOTIDE SEQUENCE [LARGE SCALE GENOMIC DNA]</scope>
    <source>
        <strain evidence="9 10">665A</strain>
    </source>
</reference>
<sequence>MIQIVIAAHGSLSEGLKSAIELIMGESENLHTFSLYQDTGIELFGTSMQEKIEAIRTAEGTIVFTDLFGASPYNQATLKMKNIQDMNYRIISGVNLPMVIECLTLCRMGVALEDLWQQVLDVGKEGIKEFEQEFEKHVMKRGD</sequence>
<accession>A0ABV0ESQ6</accession>
<feature type="domain" description="PTS EIIA type-4" evidence="8">
    <location>
        <begin position="1"/>
        <end position="127"/>
    </location>
</feature>
<dbReference type="CDD" id="cd00006">
    <property type="entry name" value="PTS_IIA_man"/>
    <property type="match status" value="1"/>
</dbReference>
<keyword evidence="10" id="KW-1185">Reference proteome</keyword>